<gene>
    <name evidence="2" type="ORF">IL334_004610</name>
</gene>
<protein>
    <submittedName>
        <fullName evidence="2">Uncharacterized protein</fullName>
    </submittedName>
</protein>
<sequence length="117" mass="12906">MSSNANATETAASTKMALDSRAGTETDASKSLNTCDETKLTKCYNKNDEEISASLHFVNSNGETKDYTNLPKQVWKAPPKGKAYSGHSFSGTSRVPEGLVDTYHDENGRGWMYFREK</sequence>
<accession>A0ABZ1D0Z3</accession>
<reference evidence="2 3" key="1">
    <citation type="submission" date="2024-01" db="EMBL/GenBank/DDBJ databases">
        <title>Comparative genomics of Cryptococcus and Kwoniella reveals pathogenesis evolution and contrasting modes of karyotype evolution via chromosome fusion or intercentromeric recombination.</title>
        <authorList>
            <person name="Coelho M.A."/>
            <person name="David-Palma M."/>
            <person name="Shea T."/>
            <person name="Bowers K."/>
            <person name="McGinley-Smith S."/>
            <person name="Mohammad A.W."/>
            <person name="Gnirke A."/>
            <person name="Yurkov A.M."/>
            <person name="Nowrousian M."/>
            <person name="Sun S."/>
            <person name="Cuomo C.A."/>
            <person name="Heitman J."/>
        </authorList>
    </citation>
    <scope>NUCLEOTIDE SEQUENCE [LARGE SCALE GENOMIC DNA]</scope>
    <source>
        <strain evidence="2">CBS 11374</strain>
    </source>
</reference>
<feature type="region of interest" description="Disordered" evidence="1">
    <location>
        <begin position="70"/>
        <end position="95"/>
    </location>
</feature>
<dbReference type="EMBL" id="CP141886">
    <property type="protein sequence ID" value="WRT67638.1"/>
    <property type="molecule type" value="Genomic_DNA"/>
</dbReference>
<feature type="compositionally biased region" description="Low complexity" evidence="1">
    <location>
        <begin position="1"/>
        <end position="14"/>
    </location>
</feature>
<feature type="region of interest" description="Disordered" evidence="1">
    <location>
        <begin position="1"/>
        <end position="31"/>
    </location>
</feature>
<dbReference type="GeneID" id="87956741"/>
<keyword evidence="3" id="KW-1185">Reference proteome</keyword>
<name>A0ABZ1D0Z3_9TREE</name>
<proteinExistence type="predicted"/>
<dbReference type="Proteomes" id="UP001329825">
    <property type="component" value="Chromosome 6"/>
</dbReference>
<organism evidence="2 3">
    <name type="scientific">Kwoniella shivajii</name>
    <dbReference type="NCBI Taxonomy" id="564305"/>
    <lineage>
        <taxon>Eukaryota</taxon>
        <taxon>Fungi</taxon>
        <taxon>Dikarya</taxon>
        <taxon>Basidiomycota</taxon>
        <taxon>Agaricomycotina</taxon>
        <taxon>Tremellomycetes</taxon>
        <taxon>Tremellales</taxon>
        <taxon>Cryptococcaceae</taxon>
        <taxon>Kwoniella</taxon>
    </lineage>
</organism>
<dbReference type="RefSeq" id="XP_062792378.1">
    <property type="nucleotide sequence ID" value="XM_062936327.1"/>
</dbReference>
<evidence type="ECO:0000313" key="3">
    <source>
        <dbReference type="Proteomes" id="UP001329825"/>
    </source>
</evidence>
<evidence type="ECO:0000256" key="1">
    <source>
        <dbReference type="SAM" id="MobiDB-lite"/>
    </source>
</evidence>
<evidence type="ECO:0000313" key="2">
    <source>
        <dbReference type="EMBL" id="WRT67638.1"/>
    </source>
</evidence>